<name>A0A4S4EP78_CAMSN</name>
<evidence type="ECO:0000256" key="5">
    <source>
        <dbReference type="SAM" id="Coils"/>
    </source>
</evidence>
<sequence length="283" mass="32139">MAQNGQGMDPAVLDDIINRLLEFRQARSVRQVQVQLSEAEIRQFCTVSREIFLQQPNLFELEAPVKICGFDDLFATVTFLLQNSPGSVFITTHHNISGHHLIEFLMAKWGLKCTKLLDGFSFMPSYKAFGLSGNIQLAEIVLNNEELVELSQCFLQHNISLYYRARFLSKLGALRILGWSSHGTYWWASFLWRVLLGIGELIASRSCPKAMKLKEQLSEAENEIQRLLERCDGVSSNSPASLFSMEAMDPPLFLGEFGMEGFGNIFYVPENNYNHGMDWVNLI</sequence>
<dbReference type="GO" id="GO:0004722">
    <property type="term" value="F:protein serine/threonine phosphatase activity"/>
    <property type="evidence" value="ECO:0007669"/>
    <property type="project" value="UniProtKB-EC"/>
</dbReference>
<dbReference type="Pfam" id="PF16891">
    <property type="entry name" value="STPPase_N"/>
    <property type="match status" value="1"/>
</dbReference>
<evidence type="ECO:0000313" key="8">
    <source>
        <dbReference type="Proteomes" id="UP000306102"/>
    </source>
</evidence>
<keyword evidence="3" id="KW-0378">Hydrolase</keyword>
<dbReference type="Gene3D" id="3.60.21.10">
    <property type="match status" value="1"/>
</dbReference>
<dbReference type="EMBL" id="SDRB02003002">
    <property type="protein sequence ID" value="THG18530.1"/>
    <property type="molecule type" value="Genomic_DNA"/>
</dbReference>
<evidence type="ECO:0000256" key="4">
    <source>
        <dbReference type="ARBA" id="ARBA00023211"/>
    </source>
</evidence>
<keyword evidence="5" id="KW-0175">Coiled coil</keyword>
<evidence type="ECO:0000313" key="7">
    <source>
        <dbReference type="EMBL" id="THG18530.1"/>
    </source>
</evidence>
<dbReference type="EC" id="3.1.3.16" evidence="1"/>
<evidence type="ECO:0000256" key="3">
    <source>
        <dbReference type="ARBA" id="ARBA00022801"/>
    </source>
</evidence>
<keyword evidence="2" id="KW-0479">Metal-binding</keyword>
<evidence type="ECO:0000256" key="1">
    <source>
        <dbReference type="ARBA" id="ARBA00013081"/>
    </source>
</evidence>
<dbReference type="Proteomes" id="UP000306102">
    <property type="component" value="Unassembled WGS sequence"/>
</dbReference>
<keyword evidence="8" id="KW-1185">Reference proteome</keyword>
<keyword evidence="4" id="KW-0464">Manganese</keyword>
<proteinExistence type="predicted"/>
<organism evidence="7 8">
    <name type="scientific">Camellia sinensis var. sinensis</name>
    <name type="common">China tea</name>
    <dbReference type="NCBI Taxonomy" id="542762"/>
    <lineage>
        <taxon>Eukaryota</taxon>
        <taxon>Viridiplantae</taxon>
        <taxon>Streptophyta</taxon>
        <taxon>Embryophyta</taxon>
        <taxon>Tracheophyta</taxon>
        <taxon>Spermatophyta</taxon>
        <taxon>Magnoliopsida</taxon>
        <taxon>eudicotyledons</taxon>
        <taxon>Gunneridae</taxon>
        <taxon>Pentapetalae</taxon>
        <taxon>asterids</taxon>
        <taxon>Ericales</taxon>
        <taxon>Theaceae</taxon>
        <taxon>Camellia</taxon>
    </lineage>
</organism>
<protein>
    <recommendedName>
        <fullName evidence="1">protein-serine/threonine phosphatase</fullName>
        <ecNumber evidence="1">3.1.3.16</ecNumber>
    </recommendedName>
</protein>
<reference evidence="7 8" key="1">
    <citation type="journal article" date="2018" name="Proc. Natl. Acad. Sci. U.S.A.">
        <title>Draft genome sequence of Camellia sinensis var. sinensis provides insights into the evolution of the tea genome and tea quality.</title>
        <authorList>
            <person name="Wei C."/>
            <person name="Yang H."/>
            <person name="Wang S."/>
            <person name="Zhao J."/>
            <person name="Liu C."/>
            <person name="Gao L."/>
            <person name="Xia E."/>
            <person name="Lu Y."/>
            <person name="Tai Y."/>
            <person name="She G."/>
            <person name="Sun J."/>
            <person name="Cao H."/>
            <person name="Tong W."/>
            <person name="Gao Q."/>
            <person name="Li Y."/>
            <person name="Deng W."/>
            <person name="Jiang X."/>
            <person name="Wang W."/>
            <person name="Chen Q."/>
            <person name="Zhang S."/>
            <person name="Li H."/>
            <person name="Wu J."/>
            <person name="Wang P."/>
            <person name="Li P."/>
            <person name="Shi C."/>
            <person name="Zheng F."/>
            <person name="Jian J."/>
            <person name="Huang B."/>
            <person name="Shan D."/>
            <person name="Shi M."/>
            <person name="Fang C."/>
            <person name="Yue Y."/>
            <person name="Li F."/>
            <person name="Li D."/>
            <person name="Wei S."/>
            <person name="Han B."/>
            <person name="Jiang C."/>
            <person name="Yin Y."/>
            <person name="Xia T."/>
            <person name="Zhang Z."/>
            <person name="Bennetzen J.L."/>
            <person name="Zhao S."/>
            <person name="Wan X."/>
        </authorList>
    </citation>
    <scope>NUCLEOTIDE SEQUENCE [LARGE SCALE GENOMIC DNA]</scope>
    <source>
        <strain evidence="8">cv. Shuchazao</strain>
        <tissue evidence="7">Leaf</tissue>
    </source>
</reference>
<evidence type="ECO:0000256" key="2">
    <source>
        <dbReference type="ARBA" id="ARBA00022723"/>
    </source>
</evidence>
<accession>A0A4S4EP78</accession>
<gene>
    <name evidence="7" type="ORF">TEA_015228</name>
</gene>
<comment type="caution">
    <text evidence="7">The sequence shown here is derived from an EMBL/GenBank/DDBJ whole genome shotgun (WGS) entry which is preliminary data.</text>
</comment>
<dbReference type="STRING" id="542762.A0A4S4EP78"/>
<dbReference type="InterPro" id="IPR029052">
    <property type="entry name" value="Metallo-depent_PP-like"/>
</dbReference>
<evidence type="ECO:0000259" key="6">
    <source>
        <dbReference type="Pfam" id="PF16891"/>
    </source>
</evidence>
<dbReference type="AlphaFoldDB" id="A0A4S4EP78"/>
<dbReference type="InterPro" id="IPR031675">
    <property type="entry name" value="STPPase_N"/>
</dbReference>
<feature type="domain" description="Serine-threonine protein phosphatase N-terminal" evidence="6">
    <location>
        <begin position="13"/>
        <end position="62"/>
    </location>
</feature>
<feature type="coiled-coil region" evidence="5">
    <location>
        <begin position="210"/>
        <end position="237"/>
    </location>
</feature>
<dbReference type="GO" id="GO:0046872">
    <property type="term" value="F:metal ion binding"/>
    <property type="evidence" value="ECO:0007669"/>
    <property type="project" value="UniProtKB-KW"/>
</dbReference>